<evidence type="ECO:0000256" key="4">
    <source>
        <dbReference type="ARBA" id="ARBA00022741"/>
    </source>
</evidence>
<dbReference type="PROSITE" id="PS50109">
    <property type="entry name" value="HIS_KIN"/>
    <property type="match status" value="1"/>
</dbReference>
<evidence type="ECO:0000256" key="2">
    <source>
        <dbReference type="ARBA" id="ARBA00012438"/>
    </source>
</evidence>
<keyword evidence="8" id="KW-0812">Transmembrane</keyword>
<evidence type="ECO:0000259" key="9">
    <source>
        <dbReference type="PROSITE" id="PS50109"/>
    </source>
</evidence>
<keyword evidence="3" id="KW-0808">Transferase</keyword>
<name>A0ABR7DI38_9CLOT</name>
<dbReference type="PANTHER" id="PTHR43065:SF46">
    <property type="entry name" value="C4-DICARBOXYLATE TRANSPORT SENSOR PROTEIN DCTB"/>
    <property type="match status" value="1"/>
</dbReference>
<keyword evidence="4" id="KW-0547">Nucleotide-binding</keyword>
<dbReference type="Proteomes" id="UP000596929">
    <property type="component" value="Unassembled WGS sequence"/>
</dbReference>
<keyword evidence="8" id="KW-1133">Transmembrane helix</keyword>
<evidence type="ECO:0000256" key="8">
    <source>
        <dbReference type="SAM" id="Phobius"/>
    </source>
</evidence>
<dbReference type="InterPro" id="IPR004358">
    <property type="entry name" value="Sig_transdc_His_kin-like_C"/>
</dbReference>
<reference evidence="10 11" key="1">
    <citation type="submission" date="2020-08" db="EMBL/GenBank/DDBJ databases">
        <title>Genome public.</title>
        <authorList>
            <person name="Liu C."/>
            <person name="Sun Q."/>
        </authorList>
    </citation>
    <scope>NUCLEOTIDE SEQUENCE [LARGE SCALE GENOMIC DNA]</scope>
    <source>
        <strain evidence="10 11">NSJ-6</strain>
    </source>
</reference>
<dbReference type="EC" id="2.7.13.3" evidence="2"/>
<evidence type="ECO:0000256" key="1">
    <source>
        <dbReference type="ARBA" id="ARBA00000085"/>
    </source>
</evidence>
<feature type="transmembrane region" description="Helical" evidence="8">
    <location>
        <begin position="160"/>
        <end position="180"/>
    </location>
</feature>
<dbReference type="SMART" id="SM00387">
    <property type="entry name" value="HATPase_c"/>
    <property type="match status" value="1"/>
</dbReference>
<organism evidence="10 11">
    <name type="scientific">Clostridium hominis</name>
    <dbReference type="NCBI Taxonomy" id="2763036"/>
    <lineage>
        <taxon>Bacteria</taxon>
        <taxon>Bacillati</taxon>
        <taxon>Bacillota</taxon>
        <taxon>Clostridia</taxon>
        <taxon>Eubacteriales</taxon>
        <taxon>Clostridiaceae</taxon>
        <taxon>Clostridium</taxon>
    </lineage>
</organism>
<keyword evidence="8" id="KW-0472">Membrane</keyword>
<sequence length="419" mass="47842">MIINIVDIINSLVQSIMIIATINYCLEDEYKKDNKELILYTIVTCLGFVISYKFIGNSSLNILITHCISLIIPYCLFRKDILGITVGHTIIYFAIAFNSLIFSNVFMTLNMLINKEEYVQILQILLIYAPQFIMAFIILRNLDSINKIYKVIRSRNLSTISFLILSLILDFIGSFSIIIQGENNPIFLNIIFFALSAFLVAITIHFANSEKKAKEIHDLNIALEEKVLELKKIKHDYGSQISYLYALHLMKRHDRLGELLKDIIDGHNSITDQVRVSNRSDSIIATIVNSISTKDINIVIDEQAKIEEFPLEEVELQRVISNIITNSVTAMDGRGIITIRTLYEFNKIIMKIENNGPEIDKGIITKIFEEGFSTKKDDKGNHGYGLSIVKDIVEKEAGKIELFSNNKKTEFKIIMPIRM</sequence>
<proteinExistence type="predicted"/>
<keyword evidence="6" id="KW-0067">ATP-binding</keyword>
<evidence type="ECO:0000256" key="6">
    <source>
        <dbReference type="ARBA" id="ARBA00022840"/>
    </source>
</evidence>
<comment type="catalytic activity">
    <reaction evidence="1">
        <text>ATP + protein L-histidine = ADP + protein N-phospho-L-histidine.</text>
        <dbReference type="EC" id="2.7.13.3"/>
    </reaction>
</comment>
<keyword evidence="5" id="KW-0418">Kinase</keyword>
<evidence type="ECO:0000256" key="3">
    <source>
        <dbReference type="ARBA" id="ARBA00022679"/>
    </source>
</evidence>
<feature type="transmembrane region" description="Helical" evidence="8">
    <location>
        <begin position="119"/>
        <end position="139"/>
    </location>
</feature>
<dbReference type="SUPFAM" id="SSF55874">
    <property type="entry name" value="ATPase domain of HSP90 chaperone/DNA topoisomerase II/histidine kinase"/>
    <property type="match status" value="1"/>
</dbReference>
<evidence type="ECO:0000313" key="11">
    <source>
        <dbReference type="Proteomes" id="UP000596929"/>
    </source>
</evidence>
<protein>
    <recommendedName>
        <fullName evidence="2">histidine kinase</fullName>
        <ecNumber evidence="2">2.7.13.3</ecNumber>
    </recommendedName>
</protein>
<feature type="transmembrane region" description="Helical" evidence="8">
    <location>
        <begin position="60"/>
        <end position="77"/>
    </location>
</feature>
<dbReference type="PANTHER" id="PTHR43065">
    <property type="entry name" value="SENSOR HISTIDINE KINASE"/>
    <property type="match status" value="1"/>
</dbReference>
<feature type="transmembrane region" description="Helical" evidence="8">
    <location>
        <begin position="186"/>
        <end position="207"/>
    </location>
</feature>
<dbReference type="EMBL" id="JACOOO010000043">
    <property type="protein sequence ID" value="MBC5630755.1"/>
    <property type="molecule type" value="Genomic_DNA"/>
</dbReference>
<dbReference type="RefSeq" id="WP_186860997.1">
    <property type="nucleotide sequence ID" value="NZ_JACOOO010000043.1"/>
</dbReference>
<evidence type="ECO:0000256" key="5">
    <source>
        <dbReference type="ARBA" id="ARBA00022777"/>
    </source>
</evidence>
<dbReference type="InterPro" id="IPR036890">
    <property type="entry name" value="HATPase_C_sf"/>
</dbReference>
<dbReference type="PRINTS" id="PR00344">
    <property type="entry name" value="BCTRLSENSOR"/>
</dbReference>
<gene>
    <name evidence="10" type="ORF">H8S20_18025</name>
</gene>
<keyword evidence="11" id="KW-1185">Reference proteome</keyword>
<keyword evidence="7" id="KW-0902">Two-component regulatory system</keyword>
<dbReference type="Gene3D" id="3.30.565.10">
    <property type="entry name" value="Histidine kinase-like ATPase, C-terminal domain"/>
    <property type="match status" value="1"/>
</dbReference>
<feature type="transmembrane region" description="Helical" evidence="8">
    <location>
        <begin position="37"/>
        <end position="54"/>
    </location>
</feature>
<feature type="transmembrane region" description="Helical" evidence="8">
    <location>
        <begin position="89"/>
        <end position="113"/>
    </location>
</feature>
<evidence type="ECO:0000313" key="10">
    <source>
        <dbReference type="EMBL" id="MBC5630755.1"/>
    </source>
</evidence>
<feature type="domain" description="Histidine kinase" evidence="9">
    <location>
        <begin position="214"/>
        <end position="419"/>
    </location>
</feature>
<dbReference type="Pfam" id="PF02518">
    <property type="entry name" value="HATPase_c"/>
    <property type="match status" value="1"/>
</dbReference>
<evidence type="ECO:0000256" key="7">
    <source>
        <dbReference type="ARBA" id="ARBA00023012"/>
    </source>
</evidence>
<dbReference type="InterPro" id="IPR005467">
    <property type="entry name" value="His_kinase_dom"/>
</dbReference>
<comment type="caution">
    <text evidence="10">The sequence shown here is derived from an EMBL/GenBank/DDBJ whole genome shotgun (WGS) entry which is preliminary data.</text>
</comment>
<dbReference type="InterPro" id="IPR003594">
    <property type="entry name" value="HATPase_dom"/>
</dbReference>
<accession>A0ABR7DI38</accession>